<sequence length="466" mass="49417">MTNQDAFTPIPHAGPAIGAPATDELKTLNQSLVSKKQERRAVASGALGSALEWFDFAVYGALSATLFPALFFSNLGEGGALLASFATFFVGFLARPLGAFVCGWAGDRFGRRPVLLGSFIAMGIASLIIGLLPTGQGLVIATILVLMRFVQGFSLGGEATGAQLMTMEHAVGSRRGILGSFMNIGSPISQVLANVTLAVLSTTLSQADWEAWGWRVPFIAAIGLVIVGLYIRLKLEETRAFKVQQEAVKREAGEKKVNGLAVLKSQPLTVVKLVLHWAPFAQTFYIVAIYGLSYMTKQGGFSSGDGFMTLMIANFVSIFAGVFGGWTSDRLGRKPIMYIGCAIMFVGVLAFFPSVNSGSIVLAIIAATIALSGVQLGFGAQPAFFAEQFPTATRFTGSALALTFSGLIFAAPAPYLAAALAQTGPNSYWLVMGVNLAVIVMSVVVTRTLTDKNRHRDLAAYLSHND</sequence>
<organism evidence="10 11">
    <name type="scientific">Arthrobacter hankyongi</name>
    <dbReference type="NCBI Taxonomy" id="2904801"/>
    <lineage>
        <taxon>Bacteria</taxon>
        <taxon>Bacillati</taxon>
        <taxon>Actinomycetota</taxon>
        <taxon>Actinomycetes</taxon>
        <taxon>Micrococcales</taxon>
        <taxon>Micrococcaceae</taxon>
        <taxon>Arthrobacter</taxon>
    </lineage>
</organism>
<dbReference type="InterPro" id="IPR020846">
    <property type="entry name" value="MFS_dom"/>
</dbReference>
<feature type="transmembrane region" description="Helical" evidence="8">
    <location>
        <begin position="212"/>
        <end position="231"/>
    </location>
</feature>
<keyword evidence="4 8" id="KW-0812">Transmembrane</keyword>
<evidence type="ECO:0000256" key="7">
    <source>
        <dbReference type="SAM" id="MobiDB-lite"/>
    </source>
</evidence>
<dbReference type="PROSITE" id="PS50850">
    <property type="entry name" value="MFS"/>
    <property type="match status" value="1"/>
</dbReference>
<evidence type="ECO:0000259" key="9">
    <source>
        <dbReference type="PROSITE" id="PS50850"/>
    </source>
</evidence>
<keyword evidence="5 8" id="KW-1133">Transmembrane helix</keyword>
<gene>
    <name evidence="10" type="ORF">LVY72_17455</name>
</gene>
<keyword evidence="2" id="KW-0813">Transport</keyword>
<evidence type="ECO:0000256" key="3">
    <source>
        <dbReference type="ARBA" id="ARBA00022475"/>
    </source>
</evidence>
<feature type="region of interest" description="Disordered" evidence="7">
    <location>
        <begin position="1"/>
        <end position="20"/>
    </location>
</feature>
<evidence type="ECO:0000256" key="4">
    <source>
        <dbReference type="ARBA" id="ARBA00022692"/>
    </source>
</evidence>
<dbReference type="Pfam" id="PF07690">
    <property type="entry name" value="MFS_1"/>
    <property type="match status" value="1"/>
</dbReference>
<feature type="transmembrane region" description="Helical" evidence="8">
    <location>
        <begin position="56"/>
        <end position="75"/>
    </location>
</feature>
<feature type="domain" description="Major facilitator superfamily (MFS) profile" evidence="9">
    <location>
        <begin position="41"/>
        <end position="454"/>
    </location>
</feature>
<dbReference type="PANTHER" id="PTHR43045">
    <property type="entry name" value="SHIKIMATE TRANSPORTER"/>
    <property type="match status" value="1"/>
</dbReference>
<feature type="compositionally biased region" description="Low complexity" evidence="7">
    <location>
        <begin position="9"/>
        <end position="20"/>
    </location>
</feature>
<keyword evidence="3" id="KW-1003">Cell membrane</keyword>
<comment type="caution">
    <text evidence="10">The sequence shown here is derived from an EMBL/GenBank/DDBJ whole genome shotgun (WGS) entry which is preliminary data.</text>
</comment>
<feature type="transmembrane region" description="Helical" evidence="8">
    <location>
        <begin position="427"/>
        <end position="446"/>
    </location>
</feature>
<keyword evidence="11" id="KW-1185">Reference proteome</keyword>
<dbReference type="PANTHER" id="PTHR43045:SF1">
    <property type="entry name" value="SHIKIMATE TRANSPORTER"/>
    <property type="match status" value="1"/>
</dbReference>
<evidence type="ECO:0000256" key="8">
    <source>
        <dbReference type="SAM" id="Phobius"/>
    </source>
</evidence>
<dbReference type="Proteomes" id="UP001165368">
    <property type="component" value="Unassembled WGS sequence"/>
</dbReference>
<dbReference type="RefSeq" id="WP_237823304.1">
    <property type="nucleotide sequence ID" value="NZ_JAKLTQ010000015.1"/>
</dbReference>
<comment type="subcellular location">
    <subcellularLocation>
        <location evidence="1">Cell membrane</location>
        <topology evidence="1">Multi-pass membrane protein</topology>
    </subcellularLocation>
</comment>
<dbReference type="SUPFAM" id="SSF103473">
    <property type="entry name" value="MFS general substrate transporter"/>
    <property type="match status" value="1"/>
</dbReference>
<feature type="transmembrane region" description="Helical" evidence="8">
    <location>
        <begin position="273"/>
        <end position="294"/>
    </location>
</feature>
<name>A0ABS9LAS5_9MICC</name>
<feature type="transmembrane region" description="Helical" evidence="8">
    <location>
        <begin position="399"/>
        <end position="421"/>
    </location>
</feature>
<evidence type="ECO:0000256" key="6">
    <source>
        <dbReference type="ARBA" id="ARBA00023136"/>
    </source>
</evidence>
<feature type="transmembrane region" description="Helical" evidence="8">
    <location>
        <begin position="81"/>
        <end position="102"/>
    </location>
</feature>
<evidence type="ECO:0000313" key="10">
    <source>
        <dbReference type="EMBL" id="MCG2623683.1"/>
    </source>
</evidence>
<protein>
    <submittedName>
        <fullName evidence="10">MFS transporter</fullName>
    </submittedName>
</protein>
<dbReference type="InterPro" id="IPR011701">
    <property type="entry name" value="MFS"/>
</dbReference>
<evidence type="ECO:0000256" key="5">
    <source>
        <dbReference type="ARBA" id="ARBA00022989"/>
    </source>
</evidence>
<accession>A0ABS9LAS5</accession>
<dbReference type="InterPro" id="IPR036259">
    <property type="entry name" value="MFS_trans_sf"/>
</dbReference>
<proteinExistence type="predicted"/>
<dbReference type="InterPro" id="IPR005829">
    <property type="entry name" value="Sugar_transporter_CS"/>
</dbReference>
<evidence type="ECO:0000313" key="11">
    <source>
        <dbReference type="Proteomes" id="UP001165368"/>
    </source>
</evidence>
<feature type="transmembrane region" description="Helical" evidence="8">
    <location>
        <begin position="306"/>
        <end position="324"/>
    </location>
</feature>
<keyword evidence="6 8" id="KW-0472">Membrane</keyword>
<evidence type="ECO:0000256" key="2">
    <source>
        <dbReference type="ARBA" id="ARBA00022448"/>
    </source>
</evidence>
<evidence type="ECO:0000256" key="1">
    <source>
        <dbReference type="ARBA" id="ARBA00004651"/>
    </source>
</evidence>
<reference evidence="10" key="1">
    <citation type="submission" date="2022-01" db="EMBL/GenBank/DDBJ databases">
        <authorList>
            <person name="Jo J.-H."/>
            <person name="Im W.-T."/>
        </authorList>
    </citation>
    <scope>NUCLEOTIDE SEQUENCE</scope>
    <source>
        <strain evidence="10">I2-34</strain>
    </source>
</reference>
<dbReference type="Gene3D" id="1.20.1250.20">
    <property type="entry name" value="MFS general substrate transporter like domains"/>
    <property type="match status" value="2"/>
</dbReference>
<feature type="transmembrane region" description="Helical" evidence="8">
    <location>
        <begin position="336"/>
        <end position="354"/>
    </location>
</feature>
<dbReference type="EMBL" id="JAKLTQ010000015">
    <property type="protein sequence ID" value="MCG2623683.1"/>
    <property type="molecule type" value="Genomic_DNA"/>
</dbReference>
<dbReference type="PROSITE" id="PS00216">
    <property type="entry name" value="SUGAR_TRANSPORT_1"/>
    <property type="match status" value="1"/>
</dbReference>
<feature type="transmembrane region" description="Helical" evidence="8">
    <location>
        <begin position="360"/>
        <end position="378"/>
    </location>
</feature>